<name>H1L0T8_9EURY</name>
<accession>H1L0T8</accession>
<feature type="transmembrane region" description="Helical" evidence="1">
    <location>
        <begin position="359"/>
        <end position="381"/>
    </location>
</feature>
<dbReference type="Pfam" id="PF01963">
    <property type="entry name" value="TraB_PrgY_gumN"/>
    <property type="match status" value="1"/>
</dbReference>
<feature type="transmembrane region" description="Helical" evidence="1">
    <location>
        <begin position="250"/>
        <end position="267"/>
    </location>
</feature>
<evidence type="ECO:0000256" key="1">
    <source>
        <dbReference type="SAM" id="Phobius"/>
    </source>
</evidence>
<dbReference type="InterPro" id="IPR046345">
    <property type="entry name" value="TraB_PrgY-like"/>
</dbReference>
<keyword evidence="1" id="KW-0812">Transmembrane</keyword>
<dbReference type="CDD" id="cd14726">
    <property type="entry name" value="TraB_PrgY-like"/>
    <property type="match status" value="1"/>
</dbReference>
<evidence type="ECO:0000313" key="2">
    <source>
        <dbReference type="EMBL" id="EHP84385.1"/>
    </source>
</evidence>
<protein>
    <submittedName>
        <fullName evidence="2">TraB family protein</fullName>
    </submittedName>
</protein>
<sequence>MEYIRINNGLNECDIYLIGTAHVSEESVRKVEETILNINPDVVSVELDRERFFAIMGDNDTDNIDIKRIIKEGKVGIFLLHMILSHFQKMIGEELGVKPGSEMKKAIEIAMQYQKPISLIDRQINITLTRLLNKMTLREKINFFLSLFEENDEMEIDNKSINEMIKNADELVLFLKDISPTIYEVLVDERDRYMAKNLYELSKGKEKIVAVVGAGHIKGIINYLKKLEKGDDIDLNELNKTKKSKFWKHIRKIISVGIVVIILYGFYSVSSNIYALKELTLEWVIINGLLSAFGVVIARGHIASALVAFISAPITSLIPFIGAGWIAGLAELKFREIKKSDIIELFHADSLKELLNNNLMRILLVTALANLGSAIGTLYFIPRFLGH</sequence>
<dbReference type="Proteomes" id="UP000003706">
    <property type="component" value="Unassembled WGS sequence"/>
</dbReference>
<gene>
    <name evidence="2" type="ORF">MetfoDRAFT_1662</name>
</gene>
<dbReference type="PATRIC" id="fig|647171.4.peg.1610"/>
<evidence type="ECO:0000313" key="3">
    <source>
        <dbReference type="Proteomes" id="UP000003706"/>
    </source>
</evidence>
<dbReference type="NCBIfam" id="TIGR00261">
    <property type="entry name" value="traB"/>
    <property type="match status" value="1"/>
</dbReference>
<keyword evidence="1" id="KW-1133">Transmembrane helix</keyword>
<dbReference type="EMBL" id="AGJL01000052">
    <property type="protein sequence ID" value="EHP84385.1"/>
    <property type="molecule type" value="Genomic_DNA"/>
</dbReference>
<proteinExistence type="predicted"/>
<dbReference type="STRING" id="647171.MetfoDRAFT_1662"/>
<dbReference type="PANTHER" id="PTHR21530:SF7">
    <property type="entry name" value="TRAB DOMAIN-CONTAINING PROTEIN"/>
    <property type="match status" value="1"/>
</dbReference>
<feature type="transmembrane region" description="Helical" evidence="1">
    <location>
        <begin position="305"/>
        <end position="327"/>
    </location>
</feature>
<dbReference type="RefSeq" id="WP_007045086.1">
    <property type="nucleotide sequence ID" value="NZ_AGJL01000052.1"/>
</dbReference>
<dbReference type="InterPro" id="IPR005230">
    <property type="entry name" value="TraB_bac"/>
</dbReference>
<keyword evidence="1" id="KW-0472">Membrane</keyword>
<dbReference type="AlphaFoldDB" id="H1L0T8"/>
<reference evidence="2 3" key="1">
    <citation type="submission" date="2011-09" db="EMBL/GenBank/DDBJ databases">
        <title>The draft genome of Methanotorris formicicus Mc-S-70.</title>
        <authorList>
            <consortium name="US DOE Joint Genome Institute (JGI-PGF)"/>
            <person name="Lucas S."/>
            <person name="Han J."/>
            <person name="Lapidus A."/>
            <person name="Cheng J.-F."/>
            <person name="Goodwin L."/>
            <person name="Pitluck S."/>
            <person name="Peters L."/>
            <person name="Land M.L."/>
            <person name="Hauser L."/>
            <person name="Sieprawska-Lupa M."/>
            <person name="Takai K."/>
            <person name="Miyazaki J."/>
            <person name="Whitman W."/>
            <person name="Woyke T.J."/>
        </authorList>
    </citation>
    <scope>NUCLEOTIDE SEQUENCE [LARGE SCALE GENOMIC DNA]</scope>
    <source>
        <strain evidence="2 3">Mc-S-70</strain>
    </source>
</reference>
<dbReference type="PANTHER" id="PTHR21530">
    <property type="entry name" value="PHEROMONE SHUTDOWN PROTEIN"/>
    <property type="match status" value="1"/>
</dbReference>
<organism evidence="2 3">
    <name type="scientific">Methanotorris formicicus Mc-S-70</name>
    <dbReference type="NCBI Taxonomy" id="647171"/>
    <lineage>
        <taxon>Archaea</taxon>
        <taxon>Methanobacteriati</taxon>
        <taxon>Methanobacteriota</taxon>
        <taxon>Methanomada group</taxon>
        <taxon>Methanococci</taxon>
        <taxon>Methanococcales</taxon>
        <taxon>Methanocaldococcaceae</taxon>
        <taxon>Methanotorris</taxon>
    </lineage>
</organism>
<keyword evidence="3" id="KW-1185">Reference proteome</keyword>
<comment type="caution">
    <text evidence="2">The sequence shown here is derived from an EMBL/GenBank/DDBJ whole genome shotgun (WGS) entry which is preliminary data.</text>
</comment>
<dbReference type="InterPro" id="IPR002816">
    <property type="entry name" value="TraB/PrgY/GumN_fam"/>
</dbReference>
<dbReference type="OrthoDB" id="185689at2157"/>
<feature type="transmembrane region" description="Helical" evidence="1">
    <location>
        <begin position="279"/>
        <end position="298"/>
    </location>
</feature>